<proteinExistence type="evidence at transcript level"/>
<sequence length="111" mass="12869">MDPHHHRRFLFLPQCPSPMMVEKGTGRNLYYRGTYIWRKVGTTKALLGGYIIKRVAKSLGGIMNRFTIVIGKMTSGKEAKLNNVDIIENRLLENLHTFVSLSRTYWTRPFI</sequence>
<dbReference type="EMBL" id="BT123680">
    <property type="protein sequence ID" value="ADE76985.1"/>
    <property type="molecule type" value="mRNA"/>
</dbReference>
<reference evidence="1" key="1">
    <citation type="submission" date="2010-04" db="EMBL/GenBank/DDBJ databases">
        <authorList>
            <person name="Reid K.E."/>
            <person name="Liao N."/>
            <person name="Chan S."/>
            <person name="Docking R."/>
            <person name="Taylor G."/>
            <person name="Moore R."/>
            <person name="Mayo M."/>
            <person name="Munro S."/>
            <person name="King J."/>
            <person name="Yanchuk A."/>
            <person name="Holt R."/>
            <person name="Jones S."/>
            <person name="Marra M."/>
            <person name="Ritland C.E."/>
            <person name="Ritland K."/>
            <person name="Bohlmann J."/>
        </authorList>
    </citation>
    <scope>NUCLEOTIDE SEQUENCE</scope>
    <source>
        <tissue evidence="1">Bud</tissue>
    </source>
</reference>
<protein>
    <submittedName>
        <fullName evidence="1">Uncharacterized protein</fullName>
    </submittedName>
</protein>
<name>D5ABR6_PICSI</name>
<evidence type="ECO:0000313" key="1">
    <source>
        <dbReference type="EMBL" id="ADE76985.1"/>
    </source>
</evidence>
<accession>D5ABR6</accession>
<organism evidence="1">
    <name type="scientific">Picea sitchensis</name>
    <name type="common">Sitka spruce</name>
    <name type="synonym">Pinus sitchensis</name>
    <dbReference type="NCBI Taxonomy" id="3332"/>
    <lineage>
        <taxon>Eukaryota</taxon>
        <taxon>Viridiplantae</taxon>
        <taxon>Streptophyta</taxon>
        <taxon>Embryophyta</taxon>
        <taxon>Tracheophyta</taxon>
        <taxon>Spermatophyta</taxon>
        <taxon>Pinopsida</taxon>
        <taxon>Pinidae</taxon>
        <taxon>Conifers I</taxon>
        <taxon>Pinales</taxon>
        <taxon>Pinaceae</taxon>
        <taxon>Picea</taxon>
    </lineage>
</organism>
<dbReference type="AlphaFoldDB" id="D5ABR6"/>